<dbReference type="InParanoid" id="A0A5C3P3J3"/>
<gene>
    <name evidence="1" type="ORF">K466DRAFT_469381</name>
</gene>
<feature type="non-terminal residue" evidence="1">
    <location>
        <position position="256"/>
    </location>
</feature>
<evidence type="ECO:0000313" key="2">
    <source>
        <dbReference type="Proteomes" id="UP000308197"/>
    </source>
</evidence>
<dbReference type="AlphaFoldDB" id="A0A5C3P3J3"/>
<sequence length="256" mass="28499">DMPTLLNLRATSHSNLAAVKTELDHSLRELLGPFLCDVPGFLLALANNRAFVGGSIAVAFLLRDLTVKPRNVDIFVPKHSLIDILNHLVTHENAMDRTPPLSEDATDDEFERHVGLEKLLRLRGVGERRRTVTPRGEINLYASLEDDALLPVARSWGTPAVSYVGPHQFGTAFPSLFFERRGLVGSCTQDDTETIGLDAQQDHKSVQKYVSRGFDIRMSPSQWSYRTHGGLCGASRGLCPMQPRRFDDQWAMSATF</sequence>
<dbReference type="Proteomes" id="UP000308197">
    <property type="component" value="Unassembled WGS sequence"/>
</dbReference>
<evidence type="ECO:0000313" key="1">
    <source>
        <dbReference type="EMBL" id="TFK84226.1"/>
    </source>
</evidence>
<feature type="non-terminal residue" evidence="1">
    <location>
        <position position="1"/>
    </location>
</feature>
<name>A0A5C3P3J3_9APHY</name>
<proteinExistence type="predicted"/>
<keyword evidence="2" id="KW-1185">Reference proteome</keyword>
<accession>A0A5C3P3J3</accession>
<dbReference type="EMBL" id="ML211332">
    <property type="protein sequence ID" value="TFK84226.1"/>
    <property type="molecule type" value="Genomic_DNA"/>
</dbReference>
<reference evidence="1 2" key="1">
    <citation type="journal article" date="2019" name="Nat. Ecol. Evol.">
        <title>Megaphylogeny resolves global patterns of mushroom evolution.</title>
        <authorList>
            <person name="Varga T."/>
            <person name="Krizsan K."/>
            <person name="Foldi C."/>
            <person name="Dima B."/>
            <person name="Sanchez-Garcia M."/>
            <person name="Sanchez-Ramirez S."/>
            <person name="Szollosi G.J."/>
            <person name="Szarkandi J.G."/>
            <person name="Papp V."/>
            <person name="Albert L."/>
            <person name="Andreopoulos W."/>
            <person name="Angelini C."/>
            <person name="Antonin V."/>
            <person name="Barry K.W."/>
            <person name="Bougher N.L."/>
            <person name="Buchanan P."/>
            <person name="Buyck B."/>
            <person name="Bense V."/>
            <person name="Catcheside P."/>
            <person name="Chovatia M."/>
            <person name="Cooper J."/>
            <person name="Damon W."/>
            <person name="Desjardin D."/>
            <person name="Finy P."/>
            <person name="Geml J."/>
            <person name="Haridas S."/>
            <person name="Hughes K."/>
            <person name="Justo A."/>
            <person name="Karasinski D."/>
            <person name="Kautmanova I."/>
            <person name="Kiss B."/>
            <person name="Kocsube S."/>
            <person name="Kotiranta H."/>
            <person name="LaButti K.M."/>
            <person name="Lechner B.E."/>
            <person name="Liimatainen K."/>
            <person name="Lipzen A."/>
            <person name="Lukacs Z."/>
            <person name="Mihaltcheva S."/>
            <person name="Morgado L.N."/>
            <person name="Niskanen T."/>
            <person name="Noordeloos M.E."/>
            <person name="Ohm R.A."/>
            <person name="Ortiz-Santana B."/>
            <person name="Ovrebo C."/>
            <person name="Racz N."/>
            <person name="Riley R."/>
            <person name="Savchenko A."/>
            <person name="Shiryaev A."/>
            <person name="Soop K."/>
            <person name="Spirin V."/>
            <person name="Szebenyi C."/>
            <person name="Tomsovsky M."/>
            <person name="Tulloss R.E."/>
            <person name="Uehling J."/>
            <person name="Grigoriev I.V."/>
            <person name="Vagvolgyi C."/>
            <person name="Papp T."/>
            <person name="Martin F.M."/>
            <person name="Miettinen O."/>
            <person name="Hibbett D.S."/>
            <person name="Nagy L.G."/>
        </authorList>
    </citation>
    <scope>NUCLEOTIDE SEQUENCE [LARGE SCALE GENOMIC DNA]</scope>
    <source>
        <strain evidence="1 2">HHB13444</strain>
    </source>
</reference>
<organism evidence="1 2">
    <name type="scientific">Polyporus arcularius HHB13444</name>
    <dbReference type="NCBI Taxonomy" id="1314778"/>
    <lineage>
        <taxon>Eukaryota</taxon>
        <taxon>Fungi</taxon>
        <taxon>Dikarya</taxon>
        <taxon>Basidiomycota</taxon>
        <taxon>Agaricomycotina</taxon>
        <taxon>Agaricomycetes</taxon>
        <taxon>Polyporales</taxon>
        <taxon>Polyporaceae</taxon>
        <taxon>Polyporus</taxon>
    </lineage>
</organism>
<protein>
    <submittedName>
        <fullName evidence="1">Uncharacterized protein</fullName>
    </submittedName>
</protein>